<name>A0ABV5FY59_9MICC</name>
<feature type="region of interest" description="Disordered" evidence="1">
    <location>
        <begin position="65"/>
        <end position="93"/>
    </location>
</feature>
<reference evidence="2 3" key="1">
    <citation type="submission" date="2024-09" db="EMBL/GenBank/DDBJ databases">
        <authorList>
            <person name="Sun Q."/>
            <person name="Mori K."/>
        </authorList>
    </citation>
    <scope>NUCLEOTIDE SEQUENCE [LARGE SCALE GENOMIC DNA]</scope>
    <source>
        <strain evidence="2 3">CCM 7609</strain>
    </source>
</reference>
<proteinExistence type="predicted"/>
<comment type="caution">
    <text evidence="2">The sequence shown here is derived from an EMBL/GenBank/DDBJ whole genome shotgun (WGS) entry which is preliminary data.</text>
</comment>
<accession>A0ABV5FY59</accession>
<gene>
    <name evidence="2" type="ORF">ACFFX0_10610</name>
</gene>
<evidence type="ECO:0000313" key="2">
    <source>
        <dbReference type="EMBL" id="MFB9071628.1"/>
    </source>
</evidence>
<feature type="region of interest" description="Disordered" evidence="1">
    <location>
        <begin position="1"/>
        <end position="22"/>
    </location>
</feature>
<dbReference type="Proteomes" id="UP001589575">
    <property type="component" value="Unassembled WGS sequence"/>
</dbReference>
<dbReference type="EMBL" id="JBHMFI010000001">
    <property type="protein sequence ID" value="MFB9071628.1"/>
    <property type="molecule type" value="Genomic_DNA"/>
</dbReference>
<organism evidence="2 3">
    <name type="scientific">Citricoccus parietis</name>
    <dbReference type="NCBI Taxonomy" id="592307"/>
    <lineage>
        <taxon>Bacteria</taxon>
        <taxon>Bacillati</taxon>
        <taxon>Actinomycetota</taxon>
        <taxon>Actinomycetes</taxon>
        <taxon>Micrococcales</taxon>
        <taxon>Micrococcaceae</taxon>
        <taxon>Citricoccus</taxon>
    </lineage>
</organism>
<evidence type="ECO:0000256" key="1">
    <source>
        <dbReference type="SAM" id="MobiDB-lite"/>
    </source>
</evidence>
<keyword evidence="3" id="KW-1185">Reference proteome</keyword>
<evidence type="ECO:0000313" key="3">
    <source>
        <dbReference type="Proteomes" id="UP001589575"/>
    </source>
</evidence>
<protein>
    <submittedName>
        <fullName evidence="2">Uncharacterized protein</fullName>
    </submittedName>
</protein>
<sequence>MKSDGAMVLTSNGSRPSSRRCCLSTGTMSSRWLKQAAMSDDELMMATFGRDMSSSVCPRDLHSARRTAQRGDPGVRSLLKGQPSGVAMSSAGSTAVSMRSYSSAYSLKRSTASADISAS</sequence>